<evidence type="ECO:0000256" key="1">
    <source>
        <dbReference type="ARBA" id="ARBA00004173"/>
    </source>
</evidence>
<evidence type="ECO:0000256" key="4">
    <source>
        <dbReference type="SAM" id="MobiDB-lite"/>
    </source>
</evidence>
<dbReference type="AlphaFoldDB" id="A0AAE8MYW2"/>
<evidence type="ECO:0000256" key="2">
    <source>
        <dbReference type="ARBA" id="ARBA00022946"/>
    </source>
</evidence>
<sequence>MFTTLPASGVLGRGFLLQSAPLGAPQRTLNARFRRALRQSRQSLPLPSVARAYATVHELITRDDPPSIEDFRSLPDSAFTGNYLSLQNAGSEIVLRPTAVRWIFAAIRAGDPWRAYRLVVQMNAEETDQLTLLPATEFAELVRCLDPVLAHDRLDPLDGLRISPAMLGHGFADNLVDASGAREVYTRLFSRLMFIVDERVDAGLPTPPSVFTVLFRLAGASSQPEMADRIFEKLKHASAAHWADWNGMGDANVLNEYLKARFLTEPLYYQHDRERVRVRPLNVERQILNVTFQQRRKLNQLKLRLRAAQPHRFGADPGDESQSLHERICSRTEIRRAMPVSRLKAAGLTEDLICTAIVASTRSGSSHLVRFLLKDIYGIATSMSKETGECSFSGGVDVRPNSPVRPTAKLLMALARALGANGEVDLSLQLIPWLSHRYNIPVPSEVWSEWMEWSYVHSGNPAQLEWKIIGNARRVNSARMLLSVAAELGRGAGHAFTPGFDDHVMIARRLLESHRFVDAWVALRDARRIYEGVVARAERAAVRAAAAAAQGIPMPSFVGGKGGYRELQKERDVKRHNLVGVCRALLKAAGRAARYRTGIALELQLVDVLVPQFVEEFSDLMPDRMAYHTATGTVRLQNPIRRVIHKRKMVHSPVTSMEYSILRPRDLAQDEAEGAVESEEGAEAARDEGHSDEEGAWDLFEKSFGKAAPQAKEITRAEEVAWEREIAGVKEATLAKKINRAEESTAQAGEVSEGQHDEGGGWDSAWEKFVRSVSPGTTTQAKEAAATRAHETTATPPEEAAEDMVAEKERVLVRHVAPRTTREHMELPVPRGDGSMRWSAGDLIDLYTEGGRVRVAFQTADRPHAESGVLVRKEGQAPTVVWDERVGGTRWSGRAVAARH</sequence>
<gene>
    <name evidence="5" type="ORF">DNG_05763</name>
</gene>
<dbReference type="Proteomes" id="UP001187682">
    <property type="component" value="Unassembled WGS sequence"/>
</dbReference>
<organism evidence="5 6">
    <name type="scientific">Cephalotrichum gorgonifer</name>
    <dbReference type="NCBI Taxonomy" id="2041049"/>
    <lineage>
        <taxon>Eukaryota</taxon>
        <taxon>Fungi</taxon>
        <taxon>Dikarya</taxon>
        <taxon>Ascomycota</taxon>
        <taxon>Pezizomycotina</taxon>
        <taxon>Sordariomycetes</taxon>
        <taxon>Hypocreomycetidae</taxon>
        <taxon>Microascales</taxon>
        <taxon>Microascaceae</taxon>
        <taxon>Cephalotrichum</taxon>
    </lineage>
</organism>
<name>A0AAE8MYW2_9PEZI</name>
<accession>A0AAE8MYW2</accession>
<feature type="region of interest" description="Disordered" evidence="4">
    <location>
        <begin position="668"/>
        <end position="692"/>
    </location>
</feature>
<reference evidence="5" key="1">
    <citation type="submission" date="2018-03" db="EMBL/GenBank/DDBJ databases">
        <authorList>
            <person name="Guldener U."/>
        </authorList>
    </citation>
    <scope>NUCLEOTIDE SEQUENCE</scope>
</reference>
<feature type="compositionally biased region" description="Basic and acidic residues" evidence="4">
    <location>
        <begin position="683"/>
        <end position="692"/>
    </location>
</feature>
<keyword evidence="6" id="KW-1185">Reference proteome</keyword>
<evidence type="ECO:0000313" key="6">
    <source>
        <dbReference type="Proteomes" id="UP001187682"/>
    </source>
</evidence>
<keyword evidence="3" id="KW-0496">Mitochondrion</keyword>
<feature type="compositionally biased region" description="Acidic residues" evidence="4">
    <location>
        <begin position="669"/>
        <end position="682"/>
    </location>
</feature>
<keyword evidence="2" id="KW-0809">Transit peptide</keyword>
<feature type="region of interest" description="Disordered" evidence="4">
    <location>
        <begin position="775"/>
        <end position="803"/>
    </location>
</feature>
<proteinExistence type="predicted"/>
<dbReference type="Pfam" id="PF12921">
    <property type="entry name" value="ATP13"/>
    <property type="match status" value="1"/>
</dbReference>
<dbReference type="EMBL" id="ONZQ02000007">
    <property type="protein sequence ID" value="SPO03082.1"/>
    <property type="molecule type" value="Genomic_DNA"/>
</dbReference>
<dbReference type="GO" id="GO:0005739">
    <property type="term" value="C:mitochondrion"/>
    <property type="evidence" value="ECO:0007669"/>
    <property type="project" value="UniProtKB-SubCell"/>
</dbReference>
<protein>
    <submittedName>
        <fullName evidence="5">Uncharacterized protein</fullName>
    </submittedName>
</protein>
<evidence type="ECO:0000313" key="5">
    <source>
        <dbReference type="EMBL" id="SPO03082.1"/>
    </source>
</evidence>
<feature type="compositionally biased region" description="Low complexity" evidence="4">
    <location>
        <begin position="777"/>
        <end position="798"/>
    </location>
</feature>
<dbReference type="InterPro" id="IPR024319">
    <property type="entry name" value="ATPase_expression_mit"/>
</dbReference>
<comment type="caution">
    <text evidence="5">The sequence shown here is derived from an EMBL/GenBank/DDBJ whole genome shotgun (WGS) entry which is preliminary data.</text>
</comment>
<evidence type="ECO:0000256" key="3">
    <source>
        <dbReference type="ARBA" id="ARBA00023128"/>
    </source>
</evidence>
<comment type="subcellular location">
    <subcellularLocation>
        <location evidence="1">Mitochondrion</location>
    </subcellularLocation>
</comment>